<evidence type="ECO:0000313" key="8">
    <source>
        <dbReference type="Proteomes" id="UP000003980"/>
    </source>
</evidence>
<dbReference type="RefSeq" id="WP_009072394.1">
    <property type="nucleotide sequence ID" value="NZ_JH597764.1"/>
</dbReference>
<feature type="transmembrane region" description="Helical" evidence="5">
    <location>
        <begin position="7"/>
        <end position="27"/>
    </location>
</feature>
<feature type="transmembrane region" description="Helical" evidence="5">
    <location>
        <begin position="267"/>
        <end position="290"/>
    </location>
</feature>
<dbReference type="PIRSF" id="PIRSF006060">
    <property type="entry name" value="AA_transporter"/>
    <property type="match status" value="1"/>
</dbReference>
<dbReference type="EMBL" id="JH597764">
    <property type="protein sequence ID" value="EHP69669.1"/>
    <property type="molecule type" value="Genomic_DNA"/>
</dbReference>
<feature type="transmembrane region" description="Helical" evidence="5">
    <location>
        <begin position="182"/>
        <end position="200"/>
    </location>
</feature>
<dbReference type="Gene3D" id="1.20.1740.10">
    <property type="entry name" value="Amino acid/polyamine transporter I"/>
    <property type="match status" value="1"/>
</dbReference>
<comment type="subcellular location">
    <subcellularLocation>
        <location evidence="1">Membrane</location>
        <topology evidence="1">Multi-pass membrane protein</topology>
    </subcellularLocation>
</comment>
<dbReference type="InterPro" id="IPR050367">
    <property type="entry name" value="APC_superfamily"/>
</dbReference>
<dbReference type="Proteomes" id="UP000003980">
    <property type="component" value="Unassembled WGS sequence"/>
</dbReference>
<dbReference type="HOGENOM" id="CLU_007946_15_12_2"/>
<feature type="transmembrane region" description="Helical" evidence="5">
    <location>
        <begin position="119"/>
        <end position="137"/>
    </location>
</feature>
<dbReference type="eggNOG" id="arCOG00009">
    <property type="taxonomic scope" value="Archaea"/>
</dbReference>
<feature type="domain" description="Amino acid permease/ SLC12A" evidence="6">
    <location>
        <begin position="11"/>
        <end position="345"/>
    </location>
</feature>
<dbReference type="PANTHER" id="PTHR42770:SF11">
    <property type="entry name" value="INNER MEMBRANE TRANSPORT PROTEIN YBAT"/>
    <property type="match status" value="1"/>
</dbReference>
<evidence type="ECO:0000256" key="3">
    <source>
        <dbReference type="ARBA" id="ARBA00022989"/>
    </source>
</evidence>
<proteinExistence type="predicted"/>
<name>H2C549_9CREN</name>
<evidence type="ECO:0000313" key="7">
    <source>
        <dbReference type="EMBL" id="EHP69669.1"/>
    </source>
</evidence>
<feature type="transmembrane region" description="Helical" evidence="5">
    <location>
        <begin position="365"/>
        <end position="383"/>
    </location>
</feature>
<dbReference type="InterPro" id="IPR004841">
    <property type="entry name" value="AA-permease/SLC12A_dom"/>
</dbReference>
<accession>H2C549</accession>
<feature type="transmembrane region" description="Helical" evidence="5">
    <location>
        <begin position="302"/>
        <end position="323"/>
    </location>
</feature>
<dbReference type="PANTHER" id="PTHR42770">
    <property type="entry name" value="AMINO ACID TRANSPORTER-RELATED"/>
    <property type="match status" value="1"/>
</dbReference>
<evidence type="ECO:0000259" key="6">
    <source>
        <dbReference type="Pfam" id="PF00324"/>
    </source>
</evidence>
<evidence type="ECO:0000256" key="2">
    <source>
        <dbReference type="ARBA" id="ARBA00022692"/>
    </source>
</evidence>
<keyword evidence="3 5" id="KW-1133">Transmembrane helix</keyword>
<keyword evidence="8" id="KW-1185">Reference proteome</keyword>
<dbReference type="GO" id="GO:0016020">
    <property type="term" value="C:membrane"/>
    <property type="evidence" value="ECO:0007669"/>
    <property type="project" value="UniProtKB-SubCell"/>
</dbReference>
<evidence type="ECO:0000256" key="1">
    <source>
        <dbReference type="ARBA" id="ARBA00004141"/>
    </source>
</evidence>
<dbReference type="Pfam" id="PF00324">
    <property type="entry name" value="AA_permease"/>
    <property type="match status" value="1"/>
</dbReference>
<feature type="transmembrane region" description="Helical" evidence="5">
    <location>
        <begin position="221"/>
        <end position="247"/>
    </location>
</feature>
<feature type="transmembrane region" description="Helical" evidence="5">
    <location>
        <begin position="389"/>
        <end position="406"/>
    </location>
</feature>
<dbReference type="AlphaFoldDB" id="H2C549"/>
<dbReference type="GO" id="GO:0055085">
    <property type="term" value="P:transmembrane transport"/>
    <property type="evidence" value="ECO:0007669"/>
    <property type="project" value="InterPro"/>
</dbReference>
<reference evidence="7 8" key="1">
    <citation type="submission" date="2012-01" db="EMBL/GenBank/DDBJ databases">
        <title>Improved High-Quality Draft sequence of Metallosphaera yellowstonensis MK1.</title>
        <authorList>
            <consortium name="US DOE Joint Genome Institute"/>
            <person name="Lucas S."/>
            <person name="Han J."/>
            <person name="Cheng J.-F."/>
            <person name="Goodwin L."/>
            <person name="Pitluck S."/>
            <person name="Peters L."/>
            <person name="Teshima H."/>
            <person name="Detter J.C."/>
            <person name="Han C."/>
            <person name="Tapia R."/>
            <person name="Land M."/>
            <person name="Hauser L."/>
            <person name="Kyrpides N."/>
            <person name="Kozubal M."/>
            <person name="Macur R.E."/>
            <person name="Jay Z."/>
            <person name="Inskeep W."/>
            <person name="Woyke T."/>
        </authorList>
    </citation>
    <scope>NUCLEOTIDE SEQUENCE [LARGE SCALE GENOMIC DNA]</scope>
    <source>
        <strain evidence="7 8">MK1</strain>
    </source>
</reference>
<evidence type="ECO:0000256" key="4">
    <source>
        <dbReference type="ARBA" id="ARBA00023136"/>
    </source>
</evidence>
<organism evidence="7 8">
    <name type="scientific">Metallosphaera yellowstonensis MK1</name>
    <dbReference type="NCBI Taxonomy" id="671065"/>
    <lineage>
        <taxon>Archaea</taxon>
        <taxon>Thermoproteota</taxon>
        <taxon>Thermoprotei</taxon>
        <taxon>Sulfolobales</taxon>
        <taxon>Sulfolobaceae</taxon>
        <taxon>Metallosphaera</taxon>
    </lineage>
</organism>
<feature type="transmembrane region" description="Helical" evidence="5">
    <location>
        <begin position="149"/>
        <end position="170"/>
    </location>
</feature>
<keyword evidence="2 5" id="KW-0812">Transmembrane</keyword>
<feature type="transmembrane region" description="Helical" evidence="5">
    <location>
        <begin position="33"/>
        <end position="54"/>
    </location>
</feature>
<feature type="transmembrane region" description="Helical" evidence="5">
    <location>
        <begin position="329"/>
        <end position="345"/>
    </location>
</feature>
<sequence>MMRKLNFYQALAIGLGNIIGAGIFVMAGSSISAAGPGAILAFLITALYAVSVGLNSAELSSIFTDVEGGVYSFTLKSLGETSGFLVGWFRVIAYSIGGGATALGFSGYLVQVGLIPPPLYYPVAALLILTLLTIDYLGLRLAAEVESGLVVLSVMGLTVFIVSSFVLAGIRPNNFIPLLPHGVYGLLTASNIAFFAYSGFNTVATLTPSTENGEKVIPKAIVASLILSALLYMAVVTAMVNAVMWTSFGENSAPLDLVLGSLHSPKYLVDFVTLTALSATISVTLSTIIAGERTLRQLSGDFRLPFSGHPLMLVGSVMLLSLFLGNVEAIALASNFGIVFSYMLTGVEVMRVRRRGLRGKFRSPAYPWLQVASTVLSAIFLISLGGTSLAIGAVTLLVGLVIYEILREERR</sequence>
<feature type="transmembrane region" description="Helical" evidence="5">
    <location>
        <begin position="91"/>
        <end position="113"/>
    </location>
</feature>
<protein>
    <submittedName>
        <fullName evidence="7">Gamma-aminobutyrate permease-like transporter</fullName>
    </submittedName>
</protein>
<keyword evidence="4 5" id="KW-0472">Membrane</keyword>
<evidence type="ECO:0000256" key="5">
    <source>
        <dbReference type="SAM" id="Phobius"/>
    </source>
</evidence>
<dbReference type="STRING" id="671065.MetMK1DRAFT_00016720"/>
<gene>
    <name evidence="7" type="ORF">MetMK1DRAFT_00016720</name>
</gene>